<evidence type="ECO:0000313" key="2">
    <source>
        <dbReference type="EMBL" id="ACA32887.1"/>
    </source>
</evidence>
<dbReference type="RefSeq" id="WP_006688482.1">
    <property type="nucleotide sequence ID" value="NC_010503.1"/>
</dbReference>
<gene>
    <name evidence="2" type="ordered locus">UPA3_0412</name>
</gene>
<name>A0A2C9DYB8_UREP2</name>
<evidence type="ECO:0000256" key="1">
    <source>
        <dbReference type="SAM" id="Phobius"/>
    </source>
</evidence>
<evidence type="ECO:0000313" key="3">
    <source>
        <dbReference type="Proteomes" id="UP000002162"/>
    </source>
</evidence>
<feature type="transmembrane region" description="Helical" evidence="1">
    <location>
        <begin position="29"/>
        <end position="53"/>
    </location>
</feature>
<dbReference type="Proteomes" id="UP000002162">
    <property type="component" value="Chromosome"/>
</dbReference>
<dbReference type="AlphaFoldDB" id="A0A2C9DYB8"/>
<reference evidence="2 3" key="1">
    <citation type="submission" date="2008-02" db="EMBL/GenBank/DDBJ databases">
        <title>Genome sequence of Ureaplasma parvum serovar 3.</title>
        <authorList>
            <person name="Methe B.A."/>
            <person name="Glass J."/>
            <person name="Waites K."/>
            <person name="Shrivastava S."/>
        </authorList>
    </citation>
    <scope>NUCLEOTIDE SEQUENCE [LARGE SCALE GENOMIC DNA]</scope>
    <source>
        <strain evidence="3">ATCC 27815 / 27 / NCTC 11736</strain>
    </source>
</reference>
<dbReference type="HOGENOM" id="CLU_2412335_0_0_14"/>
<dbReference type="KEGG" id="upa:UPA3_0412"/>
<accession>A0A2C9DYB8</accession>
<keyword evidence="1" id="KW-0472">Membrane</keyword>
<dbReference type="EMBL" id="CP000942">
    <property type="protein sequence ID" value="ACA32887.1"/>
    <property type="molecule type" value="Genomic_DNA"/>
</dbReference>
<organism evidence="2 3">
    <name type="scientific">Ureaplasma parvum serovar 3 (strain ATCC 27815 / 27 / NCTC 11736)</name>
    <dbReference type="NCBI Taxonomy" id="505682"/>
    <lineage>
        <taxon>Bacteria</taxon>
        <taxon>Bacillati</taxon>
        <taxon>Mycoplasmatota</taxon>
        <taxon>Mycoplasmoidales</taxon>
        <taxon>Mycoplasmoidaceae</taxon>
        <taxon>Ureaplasma</taxon>
    </lineage>
</organism>
<dbReference type="GeneID" id="29672625"/>
<protein>
    <submittedName>
        <fullName evidence="2">Uncharacterized protein</fullName>
    </submittedName>
</protein>
<proteinExistence type="predicted"/>
<keyword evidence="1" id="KW-1133">Transmembrane helix</keyword>
<keyword evidence="1" id="KW-0812">Transmembrane</keyword>
<sequence length="92" mass="10392">MQKISDNFKKVYYGGFSTSNSFNYMWNNALISSMLGQTVVGFLGMISQLVYAFNPQPKFNPQQMIDNSVARTYARIAQKPMNSTISLGTPFF</sequence>